<name>H2C9W3_9CREN</name>
<proteinExistence type="predicted"/>
<dbReference type="EMBL" id="JH597770">
    <property type="protein sequence ID" value="EHP68939.1"/>
    <property type="molecule type" value="Genomic_DNA"/>
</dbReference>
<dbReference type="InterPro" id="IPR053683">
    <property type="entry name" value="SlaA-like"/>
</dbReference>
<gene>
    <name evidence="1" type="ORF">MetMK1DRAFT_00033880</name>
</gene>
<accession>H2C9W3</accession>
<dbReference type="Proteomes" id="UP000003980">
    <property type="component" value="Unassembled WGS sequence"/>
</dbReference>
<dbReference type="eggNOG" id="arCOG08800">
    <property type="taxonomic scope" value="Archaea"/>
</dbReference>
<sequence>MHDKAMRYLSILLVFLMGGSFLFGVIPQAQTSGSAGGVTISISSQWVGPAQVVLVAVYNPNVPQNQYGAKYVEGNLTVTANGVTLPLNSDHITNASTVYYLQNGGHYFWFFITLTPTTTPTTITLQNGETLSASLTSSNHVSLTAGLTINSTLDNVNLTNPYLTFKSGVGTTNGTSGVFQMMLPSTFPNNLVSTYGQVVTGGGTVNVTDLYYFSSASTITISYSTGASVTVNNFIANTNSYAPTLTNTESTVPLNSTWEDFFVDNVMQANPLVGGNGGFSITVNGKMENPVIQNVSYLAIMNGVYVNTSVFENNPISNAQAMFGYGNVYNGNFSIYTTSVITSTNKAYDTLENGKYSPANVTGSQYANLVSVSRLFTTNTPITIYVDDWLNFNASASVTGTIRETVPQPISLSVQKGQNMTVSAFDYIINYSVDESITVYVSLQGPTGSKYLNTTVTLPESYPGSGVFTLPTVLQIGSKPSVSFTSSKVTVTLPPYDFSNTTILITATNDIGASFNFLGSTKPVNVSTPGQIVVGTPALVPIPNVVAVANVTPSIELAYNEPNLAFGTATTLTISGNSVTYNGVLVAKDYVTAVLPNGTSITRTLNDLGISRLTSANGNGTFFILVPRTSIEGLLKLSYIPSGTQLTFKIYDEFAAQTLSVTYTFQTIAPNITIETPTSTTFSSTETAYLPPLPYNVLPEKHYIVINVGDQLYAQTIPSSALQASLKVIVENPAGVKVNSTTATLSETSPGTGLFTGKVTYYVNESKGQFYLVINNVNITNLKNVVNGGLIVFEYTSPASGVTVNATVVLKPSTFTLSVNQTSANPGQSVVVSVTSPGLVESSTMRYTGSLNIYAQFVEWNGFGTPTIVTSPVALSEVSAGSGTFSGLVVLGNPSILSSGNRTSLVTTAGFTVAPGSVVLINANATIGPTSTSSAITPYYQQQSISINTVDIGVSILNPSPASPFAKLLIEMQSPLFSYYYHPSPGNYTESGLSTASPNSLTLLGNLISTVSTQQSQQLVTGPQLTSSSNVSFYYNGSIWIMQVPMTLWSGTPGSYGIPLNVNLTDVVQVTHNVYSIHVVEVPNVTTGTVTIVSAYSVPSVSSNVAKLDVNGLVPPVISVFFNGVNITQSPSSAVPFPNTTAGELVNITVYAPDAVQNPYVPGTGTTFNVTVVNPANGETTTLVLTQMEQIKNGVLIPTPYYTGQLKVVEPQVYTPGVSGEISAKPGVVNQVTVLMNVVEGKYFNFNGVLQQLTMKASTYFYIGVIKTSVLVNHFTIIGPNGTPVTSMVVGQTYNVLFNITDNGNVNETIYATLQVLQNNTPVQAESIVVVNLVPGQSTQVGLRFTPTMSGNYTFVLIPFSNPELSIPYNPGLTEVVTAS</sequence>
<keyword evidence="2" id="KW-1185">Reference proteome</keyword>
<dbReference type="HOGENOM" id="CLU_257028_0_0_2"/>
<evidence type="ECO:0000313" key="1">
    <source>
        <dbReference type="EMBL" id="EHP68939.1"/>
    </source>
</evidence>
<dbReference type="RefSeq" id="WP_009075872.1">
    <property type="nucleotide sequence ID" value="NZ_JH597770.1"/>
</dbReference>
<dbReference type="OrthoDB" id="34604at2157"/>
<reference evidence="1 2" key="1">
    <citation type="submission" date="2012-01" db="EMBL/GenBank/DDBJ databases">
        <title>Improved High-Quality Draft sequence of Metallosphaera yellowstonensis MK1.</title>
        <authorList>
            <consortium name="US DOE Joint Genome Institute"/>
            <person name="Lucas S."/>
            <person name="Han J."/>
            <person name="Cheng J.-F."/>
            <person name="Goodwin L."/>
            <person name="Pitluck S."/>
            <person name="Peters L."/>
            <person name="Teshima H."/>
            <person name="Detter J.C."/>
            <person name="Han C."/>
            <person name="Tapia R."/>
            <person name="Land M."/>
            <person name="Hauser L."/>
            <person name="Kyrpides N."/>
            <person name="Kozubal M."/>
            <person name="Macur R.E."/>
            <person name="Jay Z."/>
            <person name="Inskeep W."/>
            <person name="Woyke T."/>
        </authorList>
    </citation>
    <scope>NUCLEOTIDE SEQUENCE [LARGE SCALE GENOMIC DNA]</scope>
    <source>
        <strain evidence="1 2">MK1</strain>
    </source>
</reference>
<organism evidence="1 2">
    <name type="scientific">Metallosphaera yellowstonensis MK1</name>
    <dbReference type="NCBI Taxonomy" id="671065"/>
    <lineage>
        <taxon>Archaea</taxon>
        <taxon>Thermoproteota</taxon>
        <taxon>Thermoprotei</taxon>
        <taxon>Sulfolobales</taxon>
        <taxon>Sulfolobaceae</taxon>
        <taxon>Metallosphaera</taxon>
    </lineage>
</organism>
<dbReference type="NCBIfam" id="NF040787">
    <property type="entry name" value="S-lay_SlaA_Mtsph"/>
    <property type="match status" value="1"/>
</dbReference>
<protein>
    <submittedName>
        <fullName evidence="1">Uncharacterized protein</fullName>
    </submittedName>
</protein>
<evidence type="ECO:0000313" key="2">
    <source>
        <dbReference type="Proteomes" id="UP000003980"/>
    </source>
</evidence>